<evidence type="ECO:0000313" key="4">
    <source>
        <dbReference type="Proteomes" id="UP000217895"/>
    </source>
</evidence>
<dbReference type="EMBL" id="AP018203">
    <property type="protein sequence ID" value="BAY59118.1"/>
    <property type="molecule type" value="Genomic_DNA"/>
</dbReference>
<dbReference type="GO" id="GO:0004038">
    <property type="term" value="F:allantoinase activity"/>
    <property type="evidence" value="ECO:0007669"/>
    <property type="project" value="TreeGrafter"/>
</dbReference>
<dbReference type="InterPro" id="IPR032466">
    <property type="entry name" value="Metal_Hydrolase"/>
</dbReference>
<sequence>MFVLLQQVRSLDPVANVDRITDVLIEDGIIRAFAPSEIPPDTQIQPCAGKILAPGLIDLYSHSGEPGFEERETLTSIEQAAIAGGFTQLNLLPDTHPAIDNPASVTQIRTKFPKVNCWGALTLGTEGQQLTELAELAAAGIIGFTDGKALPNLTLIRRALEYLHPIQKPVALWACDPGLAGKGVIRQGANSMRFGLPGVPTMAESAPLSALLECVAEIGTPVHLMRISTARGVELIRDAKSRGVPVTASTTWLHLLLDTDAVGTYDPNLRLDPPLGNKHDRDALIQAVQDGIIDAIAVDHSPYTYEEKTVAFGEAPPGVIGLELALPLLWSNLVESGRWSALTLWQSLTTRSAQCLNQSFQSKDLILFAPNEKWTVDHSNLRSLSTNTSWLNHSITGRVLEIFNTEALA</sequence>
<protein>
    <submittedName>
        <fullName evidence="3">Putative amidohydrolase family</fullName>
    </submittedName>
</protein>
<reference evidence="3 4" key="1">
    <citation type="submission" date="2017-06" db="EMBL/GenBank/DDBJ databases">
        <title>Genome sequencing of cyanobaciteial culture collection at National Institute for Environmental Studies (NIES).</title>
        <authorList>
            <person name="Hirose Y."/>
            <person name="Shimura Y."/>
            <person name="Fujisawa T."/>
            <person name="Nakamura Y."/>
            <person name="Kawachi M."/>
        </authorList>
    </citation>
    <scope>NUCLEOTIDE SEQUENCE [LARGE SCALE GENOMIC DNA]</scope>
    <source>
        <strain evidence="3 4">NIES-2135</strain>
    </source>
</reference>
<keyword evidence="3" id="KW-0378">Hydrolase</keyword>
<dbReference type="InterPro" id="IPR004722">
    <property type="entry name" value="DHOase"/>
</dbReference>
<dbReference type="Gene3D" id="2.30.40.10">
    <property type="entry name" value="Urease, subunit C, domain 1"/>
    <property type="match status" value="1"/>
</dbReference>
<dbReference type="GO" id="GO:0006145">
    <property type="term" value="P:purine nucleobase catabolic process"/>
    <property type="evidence" value="ECO:0007669"/>
    <property type="project" value="TreeGrafter"/>
</dbReference>
<dbReference type="SUPFAM" id="SSF51556">
    <property type="entry name" value="Metallo-dependent hydrolases"/>
    <property type="match status" value="1"/>
</dbReference>
<gene>
    <name evidence="3" type="ORF">NIES2135_59950</name>
</gene>
<dbReference type="GO" id="GO:0046872">
    <property type="term" value="F:metal ion binding"/>
    <property type="evidence" value="ECO:0007669"/>
    <property type="project" value="InterPro"/>
</dbReference>
<evidence type="ECO:0000256" key="1">
    <source>
        <dbReference type="ARBA" id="ARBA00022975"/>
    </source>
</evidence>
<proteinExistence type="predicted"/>
<dbReference type="GO" id="GO:0006221">
    <property type="term" value="P:pyrimidine nucleotide biosynthetic process"/>
    <property type="evidence" value="ECO:0007669"/>
    <property type="project" value="UniProtKB-KW"/>
</dbReference>
<dbReference type="Proteomes" id="UP000217895">
    <property type="component" value="Chromosome"/>
</dbReference>
<dbReference type="PANTHER" id="PTHR43668">
    <property type="entry name" value="ALLANTOINASE"/>
    <property type="match status" value="1"/>
</dbReference>
<dbReference type="Gene3D" id="3.20.20.140">
    <property type="entry name" value="Metal-dependent hydrolases"/>
    <property type="match status" value="1"/>
</dbReference>
<dbReference type="GO" id="GO:0005737">
    <property type="term" value="C:cytoplasm"/>
    <property type="evidence" value="ECO:0007669"/>
    <property type="project" value="TreeGrafter"/>
</dbReference>
<keyword evidence="4" id="KW-1185">Reference proteome</keyword>
<dbReference type="InterPro" id="IPR024403">
    <property type="entry name" value="DHOase_cat"/>
</dbReference>
<dbReference type="NCBIfam" id="NF005614">
    <property type="entry name" value="PRK07369.1"/>
    <property type="match status" value="1"/>
</dbReference>
<dbReference type="CDD" id="cd01317">
    <property type="entry name" value="DHOase_IIa"/>
    <property type="match status" value="1"/>
</dbReference>
<evidence type="ECO:0000313" key="3">
    <source>
        <dbReference type="EMBL" id="BAY59118.1"/>
    </source>
</evidence>
<evidence type="ECO:0000259" key="2">
    <source>
        <dbReference type="Pfam" id="PF12890"/>
    </source>
</evidence>
<dbReference type="SUPFAM" id="SSF51338">
    <property type="entry name" value="Composite domain of metallo-dependent hydrolases"/>
    <property type="match status" value="1"/>
</dbReference>
<dbReference type="NCBIfam" id="TIGR00857">
    <property type="entry name" value="pyrC_multi"/>
    <property type="match status" value="1"/>
</dbReference>
<dbReference type="InterPro" id="IPR011059">
    <property type="entry name" value="Metal-dep_hydrolase_composite"/>
</dbReference>
<name>A0A1Z4JR45_LEPBY</name>
<feature type="domain" description="Dihydroorotase catalytic" evidence="2">
    <location>
        <begin position="49"/>
        <end position="208"/>
    </location>
</feature>
<dbReference type="Pfam" id="PF12890">
    <property type="entry name" value="DHOase"/>
    <property type="match status" value="1"/>
</dbReference>
<keyword evidence="1" id="KW-0665">Pyrimidine biosynthesis</keyword>
<accession>A0A1Z4JR45</accession>
<dbReference type="GO" id="GO:0004151">
    <property type="term" value="F:dihydroorotase activity"/>
    <property type="evidence" value="ECO:0007669"/>
    <property type="project" value="InterPro"/>
</dbReference>
<organism evidence="3 4">
    <name type="scientific">Leptolyngbya boryana NIES-2135</name>
    <dbReference type="NCBI Taxonomy" id="1973484"/>
    <lineage>
        <taxon>Bacteria</taxon>
        <taxon>Bacillati</taxon>
        <taxon>Cyanobacteriota</taxon>
        <taxon>Cyanophyceae</taxon>
        <taxon>Leptolyngbyales</taxon>
        <taxon>Leptolyngbyaceae</taxon>
        <taxon>Leptolyngbya group</taxon>
        <taxon>Leptolyngbya</taxon>
    </lineage>
</organism>
<dbReference type="InterPro" id="IPR050138">
    <property type="entry name" value="DHOase/Allantoinase_Hydrolase"/>
</dbReference>
<dbReference type="AlphaFoldDB" id="A0A1Z4JR45"/>
<dbReference type="PANTHER" id="PTHR43668:SF2">
    <property type="entry name" value="ALLANTOINASE"/>
    <property type="match status" value="1"/>
</dbReference>